<evidence type="ECO:0000313" key="2">
    <source>
        <dbReference type="EMBL" id="SSA34856.1"/>
    </source>
</evidence>
<feature type="transmembrane region" description="Helical" evidence="1">
    <location>
        <begin position="19"/>
        <end position="41"/>
    </location>
</feature>
<evidence type="ECO:0000256" key="1">
    <source>
        <dbReference type="SAM" id="Phobius"/>
    </source>
</evidence>
<accession>A0A2Y8ZTM1</accession>
<dbReference type="AlphaFoldDB" id="A0A2Y8ZTM1"/>
<feature type="transmembrane region" description="Helical" evidence="1">
    <location>
        <begin position="47"/>
        <end position="63"/>
    </location>
</feature>
<gene>
    <name evidence="2" type="ORF">SAMN04489750_2186</name>
</gene>
<keyword evidence="1" id="KW-0472">Membrane</keyword>
<keyword evidence="1" id="KW-1133">Transmembrane helix</keyword>
<proteinExistence type="predicted"/>
<dbReference type="Proteomes" id="UP000250028">
    <property type="component" value="Unassembled WGS sequence"/>
</dbReference>
<dbReference type="EMBL" id="UESZ01000001">
    <property type="protein sequence ID" value="SSA34856.1"/>
    <property type="molecule type" value="Genomic_DNA"/>
</dbReference>
<organism evidence="2 3">
    <name type="scientific">Branchiibius hedensis</name>
    <dbReference type="NCBI Taxonomy" id="672460"/>
    <lineage>
        <taxon>Bacteria</taxon>
        <taxon>Bacillati</taxon>
        <taxon>Actinomycetota</taxon>
        <taxon>Actinomycetes</taxon>
        <taxon>Micrococcales</taxon>
        <taxon>Dermacoccaceae</taxon>
        <taxon>Branchiibius</taxon>
    </lineage>
</organism>
<protein>
    <recommendedName>
        <fullName evidence="4">PH domain-containing protein</fullName>
    </recommendedName>
</protein>
<keyword evidence="3" id="KW-1185">Reference proteome</keyword>
<name>A0A2Y8ZTM1_9MICO</name>
<keyword evidence="1" id="KW-0812">Transmembrane</keyword>
<reference evidence="3" key="1">
    <citation type="submission" date="2016-10" db="EMBL/GenBank/DDBJ databases">
        <authorList>
            <person name="Varghese N."/>
            <person name="Submissions S."/>
        </authorList>
    </citation>
    <scope>NUCLEOTIDE SEQUENCE [LARGE SCALE GENOMIC DNA]</scope>
    <source>
        <strain evidence="3">DSM 22951</strain>
    </source>
</reference>
<sequence>MGDEDVVEYQLARSAVQRWILWVLPIGVLGSILVIVGRLIGQHRLDVGQLVVLIVATACWLYARFATRRRSALTADTGAIHLPTPMRDLYWNDVAHVQAPTRWSDVVRVVMNDGTEKPTGFPPEYAERLAAVGRKPLR</sequence>
<evidence type="ECO:0008006" key="4">
    <source>
        <dbReference type="Google" id="ProtNLM"/>
    </source>
</evidence>
<evidence type="ECO:0000313" key="3">
    <source>
        <dbReference type="Proteomes" id="UP000250028"/>
    </source>
</evidence>